<comment type="caution">
    <text evidence="1">The sequence shown here is derived from an EMBL/GenBank/DDBJ whole genome shotgun (WGS) entry which is preliminary data.</text>
</comment>
<reference evidence="1" key="1">
    <citation type="submission" date="2023-03" db="EMBL/GenBank/DDBJ databases">
        <title>Massive genome expansion in bonnet fungi (Mycena s.s.) driven by repeated elements and novel gene families across ecological guilds.</title>
        <authorList>
            <consortium name="Lawrence Berkeley National Laboratory"/>
            <person name="Harder C.B."/>
            <person name="Miyauchi S."/>
            <person name="Viragh M."/>
            <person name="Kuo A."/>
            <person name="Thoen E."/>
            <person name="Andreopoulos B."/>
            <person name="Lu D."/>
            <person name="Skrede I."/>
            <person name="Drula E."/>
            <person name="Henrissat B."/>
            <person name="Morin E."/>
            <person name="Kohler A."/>
            <person name="Barry K."/>
            <person name="LaButti K."/>
            <person name="Morin E."/>
            <person name="Salamov A."/>
            <person name="Lipzen A."/>
            <person name="Mereny Z."/>
            <person name="Hegedus B."/>
            <person name="Baldrian P."/>
            <person name="Stursova M."/>
            <person name="Weitz H."/>
            <person name="Taylor A."/>
            <person name="Grigoriev I.V."/>
            <person name="Nagy L.G."/>
            <person name="Martin F."/>
            <person name="Kauserud H."/>
        </authorList>
    </citation>
    <scope>NUCLEOTIDE SEQUENCE</scope>
    <source>
        <strain evidence="1">9284</strain>
    </source>
</reference>
<evidence type="ECO:0000313" key="2">
    <source>
        <dbReference type="Proteomes" id="UP001221142"/>
    </source>
</evidence>
<evidence type="ECO:0000313" key="1">
    <source>
        <dbReference type="EMBL" id="KAJ7613120.1"/>
    </source>
</evidence>
<dbReference type="EMBL" id="JARKIF010000029">
    <property type="protein sequence ID" value="KAJ7613120.1"/>
    <property type="molecule type" value="Genomic_DNA"/>
</dbReference>
<dbReference type="AlphaFoldDB" id="A0AAD7FD65"/>
<name>A0AAD7FD65_9AGAR</name>
<organism evidence="1 2">
    <name type="scientific">Roridomyces roridus</name>
    <dbReference type="NCBI Taxonomy" id="1738132"/>
    <lineage>
        <taxon>Eukaryota</taxon>
        <taxon>Fungi</taxon>
        <taxon>Dikarya</taxon>
        <taxon>Basidiomycota</taxon>
        <taxon>Agaricomycotina</taxon>
        <taxon>Agaricomycetes</taxon>
        <taxon>Agaricomycetidae</taxon>
        <taxon>Agaricales</taxon>
        <taxon>Marasmiineae</taxon>
        <taxon>Mycenaceae</taxon>
        <taxon>Roridomyces</taxon>
    </lineage>
</organism>
<keyword evidence="2" id="KW-1185">Reference proteome</keyword>
<protein>
    <submittedName>
        <fullName evidence="1">Uncharacterized protein</fullName>
    </submittedName>
</protein>
<gene>
    <name evidence="1" type="ORF">FB45DRAFT_1036645</name>
</gene>
<proteinExistence type="predicted"/>
<accession>A0AAD7FD65</accession>
<sequence length="57" mass="6295">MSTSTRQSQAQLNDELILVLVKMGVCMECDRLKLDCCIQGASVRLKEDIIAIGDTHT</sequence>
<dbReference type="Proteomes" id="UP001221142">
    <property type="component" value="Unassembled WGS sequence"/>
</dbReference>